<evidence type="ECO:0000313" key="13">
    <source>
        <dbReference type="Proteomes" id="UP001232973"/>
    </source>
</evidence>
<feature type="transmembrane region" description="Helical" evidence="9">
    <location>
        <begin position="54"/>
        <end position="73"/>
    </location>
</feature>
<reference evidence="12 13" key="1">
    <citation type="submission" date="2023-07" db="EMBL/GenBank/DDBJ databases">
        <title>Genomic Encyclopedia of Type Strains, Phase IV (KMG-IV): sequencing the most valuable type-strain genomes for metagenomic binning, comparative biology and taxonomic classification.</title>
        <authorList>
            <person name="Goeker M."/>
        </authorList>
    </citation>
    <scope>NUCLEOTIDE SEQUENCE [LARGE SCALE GENOMIC DNA]</scope>
    <source>
        <strain evidence="12 13">DSM 4006</strain>
    </source>
</reference>
<evidence type="ECO:0000256" key="5">
    <source>
        <dbReference type="ARBA" id="ARBA00022741"/>
    </source>
</evidence>
<evidence type="ECO:0000256" key="4">
    <source>
        <dbReference type="ARBA" id="ARBA00022679"/>
    </source>
</evidence>
<evidence type="ECO:0000256" key="7">
    <source>
        <dbReference type="ARBA" id="ARBA00022840"/>
    </source>
</evidence>
<feature type="domain" description="PAS" evidence="11">
    <location>
        <begin position="89"/>
        <end position="159"/>
    </location>
</feature>
<evidence type="ECO:0000256" key="8">
    <source>
        <dbReference type="ARBA" id="ARBA00023012"/>
    </source>
</evidence>
<dbReference type="Gene3D" id="3.30.565.10">
    <property type="entry name" value="Histidine kinase-like ATPase, C-terminal domain"/>
    <property type="match status" value="1"/>
</dbReference>
<dbReference type="InterPro" id="IPR013767">
    <property type="entry name" value="PAS_fold"/>
</dbReference>
<dbReference type="Proteomes" id="UP001232973">
    <property type="component" value="Unassembled WGS sequence"/>
</dbReference>
<dbReference type="InterPro" id="IPR004358">
    <property type="entry name" value="Sig_transdc_His_kin-like_C"/>
</dbReference>
<accession>A0ABT9XN85</accession>
<dbReference type="Gene3D" id="1.10.287.130">
    <property type="match status" value="1"/>
</dbReference>
<dbReference type="SUPFAM" id="SSF55785">
    <property type="entry name" value="PYP-like sensor domain (PAS domain)"/>
    <property type="match status" value="1"/>
</dbReference>
<dbReference type="PROSITE" id="PS50112">
    <property type="entry name" value="PAS"/>
    <property type="match status" value="1"/>
</dbReference>
<dbReference type="InterPro" id="IPR036890">
    <property type="entry name" value="HATPase_C_sf"/>
</dbReference>
<feature type="transmembrane region" description="Helical" evidence="9">
    <location>
        <begin position="20"/>
        <end position="42"/>
    </location>
</feature>
<dbReference type="InterPro" id="IPR035965">
    <property type="entry name" value="PAS-like_dom_sf"/>
</dbReference>
<comment type="catalytic activity">
    <reaction evidence="1">
        <text>ATP + protein L-histidine = ADP + protein N-phospho-L-histidine.</text>
        <dbReference type="EC" id="2.7.13.3"/>
    </reaction>
</comment>
<evidence type="ECO:0000256" key="9">
    <source>
        <dbReference type="SAM" id="Phobius"/>
    </source>
</evidence>
<keyword evidence="7" id="KW-0067">ATP-binding</keyword>
<dbReference type="Gene3D" id="3.30.450.20">
    <property type="entry name" value="PAS domain"/>
    <property type="match status" value="1"/>
</dbReference>
<dbReference type="Pfam" id="PF00989">
    <property type="entry name" value="PAS"/>
    <property type="match status" value="1"/>
</dbReference>
<evidence type="ECO:0000256" key="1">
    <source>
        <dbReference type="ARBA" id="ARBA00000085"/>
    </source>
</evidence>
<dbReference type="InterPro" id="IPR000014">
    <property type="entry name" value="PAS"/>
</dbReference>
<dbReference type="PANTHER" id="PTHR43065">
    <property type="entry name" value="SENSOR HISTIDINE KINASE"/>
    <property type="match status" value="1"/>
</dbReference>
<dbReference type="Pfam" id="PF00512">
    <property type="entry name" value="HisKA"/>
    <property type="match status" value="1"/>
</dbReference>
<dbReference type="Pfam" id="PF02518">
    <property type="entry name" value="HATPase_c"/>
    <property type="match status" value="1"/>
</dbReference>
<dbReference type="SUPFAM" id="SSF47384">
    <property type="entry name" value="Homodimeric domain of signal transducing histidine kinase"/>
    <property type="match status" value="1"/>
</dbReference>
<dbReference type="PRINTS" id="PR00344">
    <property type="entry name" value="BCTRLSENSOR"/>
</dbReference>
<dbReference type="RefSeq" id="WP_274456890.1">
    <property type="nucleotide sequence ID" value="NZ_CP067097.1"/>
</dbReference>
<keyword evidence="9" id="KW-0812">Transmembrane</keyword>
<name>A0ABT9XN85_9BACL</name>
<dbReference type="NCBIfam" id="TIGR00229">
    <property type="entry name" value="sensory_box"/>
    <property type="match status" value="1"/>
</dbReference>
<dbReference type="CDD" id="cd00082">
    <property type="entry name" value="HisKA"/>
    <property type="match status" value="1"/>
</dbReference>
<dbReference type="InterPro" id="IPR003661">
    <property type="entry name" value="HisK_dim/P_dom"/>
</dbReference>
<dbReference type="InterPro" id="IPR036097">
    <property type="entry name" value="HisK_dim/P_sf"/>
</dbReference>
<dbReference type="SMART" id="SM00091">
    <property type="entry name" value="PAS"/>
    <property type="match status" value="1"/>
</dbReference>
<keyword evidence="6" id="KW-0418">Kinase</keyword>
<keyword evidence="3" id="KW-0597">Phosphoprotein</keyword>
<evidence type="ECO:0000256" key="2">
    <source>
        <dbReference type="ARBA" id="ARBA00012438"/>
    </source>
</evidence>
<keyword evidence="5" id="KW-0547">Nucleotide-binding</keyword>
<sequence length="433" mass="47634">MFPHRRTAAPRSNRLRSSRLSTAVLVCLALGLAALVVTIPLLSTLRMGPLRMDLLRLLALIVTFALLILFWSLTERKLWKRQQAAIQTSEQRYRSLVDNNEDIVLFVDTKGLIQSANPSVETILGYAPEALLQTPYWMLIDPAHHADSHHRYLRVMQGESQNVFLTLLHRNGSKVEVHEKKIPAIVNDVVTGFFVIVRDRTAQRAAEELLIKSERLSAAGDLAAGIAHEIRNPLTALKGFVQLMQSSRSEYDQYLTIMTDELNRIDTIVSELLVFAKPAEPHLVRHDLRRVVPEVVELLSPQSVLGGVTLQTTLPDDAADVICDPNRIKQVMVNVIKNAMEAMAEDGGQISITMQSAAGANRSTVTLTICDDGPGIPEAVLAHVGEPFYTTKAAGTGLGLMVSRKIIEAHNGVLHVTSRVGEGTQVEIVLPLA</sequence>
<protein>
    <recommendedName>
        <fullName evidence="2">histidine kinase</fullName>
        <ecNumber evidence="2">2.7.13.3</ecNumber>
    </recommendedName>
</protein>
<evidence type="ECO:0000256" key="3">
    <source>
        <dbReference type="ARBA" id="ARBA00022553"/>
    </source>
</evidence>
<gene>
    <name evidence="12" type="ORF">J2S03_003062</name>
</gene>
<evidence type="ECO:0000256" key="6">
    <source>
        <dbReference type="ARBA" id="ARBA00022777"/>
    </source>
</evidence>
<dbReference type="CDD" id="cd00130">
    <property type="entry name" value="PAS"/>
    <property type="match status" value="1"/>
</dbReference>
<keyword evidence="8" id="KW-0902">Two-component regulatory system</keyword>
<keyword evidence="4" id="KW-0808">Transferase</keyword>
<keyword evidence="13" id="KW-1185">Reference proteome</keyword>
<dbReference type="SUPFAM" id="SSF55874">
    <property type="entry name" value="ATPase domain of HSP90 chaperone/DNA topoisomerase II/histidine kinase"/>
    <property type="match status" value="1"/>
</dbReference>
<keyword evidence="9" id="KW-1133">Transmembrane helix</keyword>
<evidence type="ECO:0000259" key="10">
    <source>
        <dbReference type="PROSITE" id="PS50109"/>
    </source>
</evidence>
<evidence type="ECO:0000313" key="12">
    <source>
        <dbReference type="EMBL" id="MDQ0191193.1"/>
    </source>
</evidence>
<dbReference type="PANTHER" id="PTHR43065:SF10">
    <property type="entry name" value="PEROXIDE STRESS-ACTIVATED HISTIDINE KINASE MAK3"/>
    <property type="match status" value="1"/>
</dbReference>
<dbReference type="SMART" id="SM00387">
    <property type="entry name" value="HATPase_c"/>
    <property type="match status" value="1"/>
</dbReference>
<organism evidence="12 13">
    <name type="scientific">Alicyclobacillus cycloheptanicus</name>
    <dbReference type="NCBI Taxonomy" id="1457"/>
    <lineage>
        <taxon>Bacteria</taxon>
        <taxon>Bacillati</taxon>
        <taxon>Bacillota</taxon>
        <taxon>Bacilli</taxon>
        <taxon>Bacillales</taxon>
        <taxon>Alicyclobacillaceae</taxon>
        <taxon>Alicyclobacillus</taxon>
    </lineage>
</organism>
<dbReference type="EC" id="2.7.13.3" evidence="2"/>
<dbReference type="InterPro" id="IPR005467">
    <property type="entry name" value="His_kinase_dom"/>
</dbReference>
<keyword evidence="9" id="KW-0472">Membrane</keyword>
<dbReference type="EMBL" id="JAUSTP010000034">
    <property type="protein sequence ID" value="MDQ0191193.1"/>
    <property type="molecule type" value="Genomic_DNA"/>
</dbReference>
<evidence type="ECO:0000259" key="11">
    <source>
        <dbReference type="PROSITE" id="PS50112"/>
    </source>
</evidence>
<dbReference type="InterPro" id="IPR003594">
    <property type="entry name" value="HATPase_dom"/>
</dbReference>
<dbReference type="SMART" id="SM00388">
    <property type="entry name" value="HisKA"/>
    <property type="match status" value="1"/>
</dbReference>
<proteinExistence type="predicted"/>
<comment type="caution">
    <text evidence="12">The sequence shown here is derived from an EMBL/GenBank/DDBJ whole genome shotgun (WGS) entry which is preliminary data.</text>
</comment>
<feature type="domain" description="Histidine kinase" evidence="10">
    <location>
        <begin position="225"/>
        <end position="433"/>
    </location>
</feature>
<dbReference type="PROSITE" id="PS50109">
    <property type="entry name" value="HIS_KIN"/>
    <property type="match status" value="1"/>
</dbReference>